<dbReference type="InterPro" id="IPR004254">
    <property type="entry name" value="AdipoR/HlyIII-related"/>
</dbReference>
<keyword evidence="5" id="KW-0479">Metal-binding</keyword>
<dbReference type="GO" id="GO:0006882">
    <property type="term" value="P:intracellular zinc ion homeostasis"/>
    <property type="evidence" value="ECO:0007669"/>
    <property type="project" value="TreeGrafter"/>
</dbReference>
<protein>
    <recommendedName>
        <fullName evidence="11">HlyIII-domain-containing protein</fullName>
    </recommendedName>
</protein>
<feature type="binding site" evidence="5">
    <location>
        <position position="336"/>
    </location>
    <ligand>
        <name>Zn(2+)</name>
        <dbReference type="ChEBI" id="CHEBI:29105"/>
    </ligand>
</feature>
<keyword evidence="10" id="KW-1185">Reference proteome</keyword>
<dbReference type="EMBL" id="RWJN01000077">
    <property type="protein sequence ID" value="TCD68037.1"/>
    <property type="molecule type" value="Genomic_DNA"/>
</dbReference>
<evidence type="ECO:0000256" key="4">
    <source>
        <dbReference type="ARBA" id="ARBA00023136"/>
    </source>
</evidence>
<feature type="transmembrane region" description="Helical" evidence="8">
    <location>
        <begin position="318"/>
        <end position="341"/>
    </location>
</feature>
<dbReference type="GO" id="GO:0038023">
    <property type="term" value="F:signaling receptor activity"/>
    <property type="evidence" value="ECO:0007669"/>
    <property type="project" value="TreeGrafter"/>
</dbReference>
<reference evidence="9 10" key="1">
    <citation type="submission" date="2018-11" db="EMBL/GenBank/DDBJ databases">
        <title>Genome assembly of Steccherinum ochraceum LE-BIN_3174, the white-rot fungus of the Steccherinaceae family (The Residual Polyporoid clade, Polyporales, Basidiomycota).</title>
        <authorList>
            <person name="Fedorova T.V."/>
            <person name="Glazunova O.A."/>
            <person name="Landesman E.O."/>
            <person name="Moiseenko K.V."/>
            <person name="Psurtseva N.V."/>
            <person name="Savinova O.S."/>
            <person name="Shakhova N.V."/>
            <person name="Tyazhelova T.V."/>
            <person name="Vasina D.V."/>
        </authorList>
    </citation>
    <scope>NUCLEOTIDE SEQUENCE [LARGE SCALE GENOMIC DNA]</scope>
    <source>
        <strain evidence="9 10">LE-BIN_3174</strain>
    </source>
</reference>
<feature type="transmembrane region" description="Helical" evidence="8">
    <location>
        <begin position="416"/>
        <end position="438"/>
    </location>
</feature>
<feature type="transmembrane region" description="Helical" evidence="8">
    <location>
        <begin position="287"/>
        <end position="306"/>
    </location>
</feature>
<keyword evidence="2 8" id="KW-0812">Transmembrane</keyword>
<comment type="caution">
    <text evidence="9">The sequence shown here is derived from an EMBL/GenBank/DDBJ whole genome shotgun (WGS) entry which is preliminary data.</text>
</comment>
<keyword evidence="3 8" id="KW-1133">Transmembrane helix</keyword>
<evidence type="ECO:0000256" key="1">
    <source>
        <dbReference type="ARBA" id="ARBA00004141"/>
    </source>
</evidence>
<evidence type="ECO:0000313" key="9">
    <source>
        <dbReference type="EMBL" id="TCD68037.1"/>
    </source>
</evidence>
<comment type="subcellular location">
    <subcellularLocation>
        <location evidence="1">Membrane</location>
        <topology evidence="1">Multi-pass membrane protein</topology>
    </subcellularLocation>
</comment>
<dbReference type="GO" id="GO:0016020">
    <property type="term" value="C:membrane"/>
    <property type="evidence" value="ECO:0007669"/>
    <property type="project" value="UniProtKB-SubCell"/>
</dbReference>
<evidence type="ECO:0000256" key="5">
    <source>
        <dbReference type="PIRSR" id="PIRSR604254-1"/>
    </source>
</evidence>
<sequence length="444" mass="49918">MATTTATMDPSSSTRRRPTPRRLSVHAYEPSASNAFKPLSASMVAAELSAVRPSQGVLVTLRVQVLQYLADLEDYLSSAFEVECSKLTLKGEVTAEEARAWASTTLDMLGRIRSDVQSHLPDLHLDASAAGVRSRLDDVRSRISDIDFDFPRPLDYIPTLHDHLQSLQAHIASLEHSLSESVAMLTPSTTLLDLVHNAMASEVVSELSADLKEGEEMLEQAATEITKAIKRSLNGSKLIQYADLPEQWKNNPFVSRGYRFIPLSQWPRLLLSLFAWHNETLNIHTHLIPFVLWSMNLVPVAPFWTSAFYDTYETDIPIFVYTTFSLLCLFTSAVWHTMAGCASSKGMELCARVDYVGIGWLISASLSTFVYYGFQNHPSECRFFMGLCMLMGLSGTILPFTNWFNERKYRAYRNAFFLFLTLASVAPVAYLCFLFNPWEVGKFL</sequence>
<evidence type="ECO:0000256" key="7">
    <source>
        <dbReference type="SAM" id="MobiDB-lite"/>
    </source>
</evidence>
<feature type="transmembrane region" description="Helical" evidence="8">
    <location>
        <begin position="384"/>
        <end position="404"/>
    </location>
</feature>
<feature type="non-terminal residue" evidence="9">
    <location>
        <position position="444"/>
    </location>
</feature>
<dbReference type="AlphaFoldDB" id="A0A4V2MWY3"/>
<keyword evidence="6" id="KW-0175">Coiled coil</keyword>
<evidence type="ECO:0000256" key="2">
    <source>
        <dbReference type="ARBA" id="ARBA00022692"/>
    </source>
</evidence>
<dbReference type="STRING" id="92696.A0A4V2MWY3"/>
<gene>
    <name evidence="9" type="ORF">EIP91_011581</name>
</gene>
<evidence type="ECO:0008006" key="11">
    <source>
        <dbReference type="Google" id="ProtNLM"/>
    </source>
</evidence>
<name>A0A4V2MWY3_9APHY</name>
<evidence type="ECO:0000256" key="8">
    <source>
        <dbReference type="SAM" id="Phobius"/>
    </source>
</evidence>
<dbReference type="Proteomes" id="UP000292702">
    <property type="component" value="Unassembled WGS sequence"/>
</dbReference>
<feature type="transmembrane region" description="Helical" evidence="8">
    <location>
        <begin position="353"/>
        <end position="372"/>
    </location>
</feature>
<dbReference type="PANTHER" id="PTHR20855:SF97">
    <property type="entry name" value="ADIPOR-LIKE RECEPTOR IZH3-RELATED"/>
    <property type="match status" value="1"/>
</dbReference>
<keyword evidence="4 8" id="KW-0472">Membrane</keyword>
<accession>A0A4V2MWY3</accession>
<feature type="coiled-coil region" evidence="6">
    <location>
        <begin position="204"/>
        <end position="231"/>
    </location>
</feature>
<evidence type="ECO:0000313" key="10">
    <source>
        <dbReference type="Proteomes" id="UP000292702"/>
    </source>
</evidence>
<dbReference type="GO" id="GO:0046872">
    <property type="term" value="F:metal ion binding"/>
    <property type="evidence" value="ECO:0007669"/>
    <property type="project" value="UniProtKB-KW"/>
</dbReference>
<feature type="region of interest" description="Disordered" evidence="7">
    <location>
        <begin position="1"/>
        <end position="22"/>
    </location>
</feature>
<dbReference type="OrthoDB" id="5585746at2759"/>
<evidence type="ECO:0000256" key="3">
    <source>
        <dbReference type="ARBA" id="ARBA00022989"/>
    </source>
</evidence>
<dbReference type="Pfam" id="PF03006">
    <property type="entry name" value="HlyIII"/>
    <property type="match status" value="1"/>
</dbReference>
<dbReference type="PANTHER" id="PTHR20855">
    <property type="entry name" value="ADIPOR/PROGESTIN RECEPTOR-RELATED"/>
    <property type="match status" value="1"/>
</dbReference>
<organism evidence="9 10">
    <name type="scientific">Steccherinum ochraceum</name>
    <dbReference type="NCBI Taxonomy" id="92696"/>
    <lineage>
        <taxon>Eukaryota</taxon>
        <taxon>Fungi</taxon>
        <taxon>Dikarya</taxon>
        <taxon>Basidiomycota</taxon>
        <taxon>Agaricomycotina</taxon>
        <taxon>Agaricomycetes</taxon>
        <taxon>Polyporales</taxon>
        <taxon>Steccherinaceae</taxon>
        <taxon>Steccherinum</taxon>
    </lineage>
</organism>
<proteinExistence type="predicted"/>
<evidence type="ECO:0000256" key="6">
    <source>
        <dbReference type="SAM" id="Coils"/>
    </source>
</evidence>
<keyword evidence="5" id="KW-0862">Zinc</keyword>